<dbReference type="GO" id="GO:0005789">
    <property type="term" value="C:endoplasmic reticulum membrane"/>
    <property type="evidence" value="ECO:0007669"/>
    <property type="project" value="UniProtKB-SubCell"/>
</dbReference>
<keyword evidence="4 6" id="KW-1133">Transmembrane helix</keyword>
<dbReference type="eggNOG" id="ENOG502S8DA">
    <property type="taxonomic scope" value="Eukaryota"/>
</dbReference>
<comment type="subcellular location">
    <subcellularLocation>
        <location evidence="1">Endoplasmic reticulum membrane</location>
        <topology evidence="1">Multi-pass membrane protein</topology>
    </subcellularLocation>
</comment>
<comment type="caution">
    <text evidence="7">The sequence shown here is derived from an EMBL/GenBank/DDBJ whole genome shotgun (WGS) entry which is preliminary data.</text>
</comment>
<dbReference type="InterPro" id="IPR024512">
    <property type="entry name" value="Ser_palmitoyltrfase_ssu-like"/>
</dbReference>
<dbReference type="RefSeq" id="XP_007727627.1">
    <property type="nucleotide sequence ID" value="XM_007729437.1"/>
</dbReference>
<protein>
    <submittedName>
        <fullName evidence="7">Uncharacterized protein</fullName>
    </submittedName>
</protein>
<keyword evidence="8" id="KW-1185">Reference proteome</keyword>
<proteinExistence type="predicted"/>
<dbReference type="AlphaFoldDB" id="W9XJS5"/>
<evidence type="ECO:0000256" key="1">
    <source>
        <dbReference type="ARBA" id="ARBA00004477"/>
    </source>
</evidence>
<dbReference type="STRING" id="1182541.W9XJS5"/>
<evidence type="ECO:0000256" key="5">
    <source>
        <dbReference type="ARBA" id="ARBA00023136"/>
    </source>
</evidence>
<keyword evidence="2 6" id="KW-0812">Transmembrane</keyword>
<dbReference type="EMBL" id="AMWN01000008">
    <property type="protein sequence ID" value="EXJ80433.1"/>
    <property type="molecule type" value="Genomic_DNA"/>
</dbReference>
<evidence type="ECO:0000256" key="4">
    <source>
        <dbReference type="ARBA" id="ARBA00022989"/>
    </source>
</evidence>
<reference evidence="7 8" key="1">
    <citation type="submission" date="2013-03" db="EMBL/GenBank/DDBJ databases">
        <title>The Genome Sequence of Capronia coronata CBS 617.96.</title>
        <authorList>
            <consortium name="The Broad Institute Genomics Platform"/>
            <person name="Cuomo C."/>
            <person name="de Hoog S."/>
            <person name="Gorbushina A."/>
            <person name="Walker B."/>
            <person name="Young S.K."/>
            <person name="Zeng Q."/>
            <person name="Gargeya S."/>
            <person name="Fitzgerald M."/>
            <person name="Haas B."/>
            <person name="Abouelleil A."/>
            <person name="Allen A.W."/>
            <person name="Alvarado L."/>
            <person name="Arachchi H.M."/>
            <person name="Berlin A.M."/>
            <person name="Chapman S.B."/>
            <person name="Gainer-Dewar J."/>
            <person name="Goldberg J."/>
            <person name="Griggs A."/>
            <person name="Gujja S."/>
            <person name="Hansen M."/>
            <person name="Howarth C."/>
            <person name="Imamovic A."/>
            <person name="Ireland A."/>
            <person name="Larimer J."/>
            <person name="McCowan C."/>
            <person name="Murphy C."/>
            <person name="Pearson M."/>
            <person name="Poon T.W."/>
            <person name="Priest M."/>
            <person name="Roberts A."/>
            <person name="Saif S."/>
            <person name="Shea T."/>
            <person name="Sisk P."/>
            <person name="Sykes S."/>
            <person name="Wortman J."/>
            <person name="Nusbaum C."/>
            <person name="Birren B."/>
        </authorList>
    </citation>
    <scope>NUCLEOTIDE SEQUENCE [LARGE SCALE GENOMIC DNA]</scope>
    <source>
        <strain evidence="7 8">CBS 617.96</strain>
    </source>
</reference>
<evidence type="ECO:0000256" key="2">
    <source>
        <dbReference type="ARBA" id="ARBA00022692"/>
    </source>
</evidence>
<organism evidence="7 8">
    <name type="scientific">Capronia coronata CBS 617.96</name>
    <dbReference type="NCBI Taxonomy" id="1182541"/>
    <lineage>
        <taxon>Eukaryota</taxon>
        <taxon>Fungi</taxon>
        <taxon>Dikarya</taxon>
        <taxon>Ascomycota</taxon>
        <taxon>Pezizomycotina</taxon>
        <taxon>Eurotiomycetes</taxon>
        <taxon>Chaetothyriomycetidae</taxon>
        <taxon>Chaetothyriales</taxon>
        <taxon>Herpotrichiellaceae</taxon>
        <taxon>Capronia</taxon>
    </lineage>
</organism>
<accession>W9XJS5</accession>
<dbReference type="GeneID" id="19163426"/>
<feature type="transmembrane region" description="Helical" evidence="6">
    <location>
        <begin position="54"/>
        <end position="75"/>
    </location>
</feature>
<keyword evidence="3" id="KW-0256">Endoplasmic reticulum</keyword>
<evidence type="ECO:0000256" key="6">
    <source>
        <dbReference type="SAM" id="Phobius"/>
    </source>
</evidence>
<keyword evidence="5 6" id="KW-0472">Membrane</keyword>
<evidence type="ECO:0000313" key="8">
    <source>
        <dbReference type="Proteomes" id="UP000019484"/>
    </source>
</evidence>
<dbReference type="OrthoDB" id="202672at2759"/>
<sequence length="141" mass="15652">MSIPTFSFEMPEYAKGTGEQRGSYLSSFARWFQLKKYQYEVTFSLYMLTSTEKFIFNLILFILVSLLVTAASFYLPNHIAVIYNRIYYYVNGEFAYATATAGGKAVSYMTDGLAMNSGTPALVTSTAQVMGDSAAAALRDL</sequence>
<dbReference type="HOGENOM" id="CLU_122021_1_0_1"/>
<name>W9XJS5_9EURO</name>
<evidence type="ECO:0000256" key="3">
    <source>
        <dbReference type="ARBA" id="ARBA00022824"/>
    </source>
</evidence>
<dbReference type="Proteomes" id="UP000019484">
    <property type="component" value="Unassembled WGS sequence"/>
</dbReference>
<evidence type="ECO:0000313" key="7">
    <source>
        <dbReference type="EMBL" id="EXJ80433.1"/>
    </source>
</evidence>
<dbReference type="Pfam" id="PF11779">
    <property type="entry name" value="SPT_ssu-like"/>
    <property type="match status" value="1"/>
</dbReference>
<gene>
    <name evidence="7" type="ORF">A1O1_08578</name>
</gene>